<dbReference type="GO" id="GO:0005789">
    <property type="term" value="C:endoplasmic reticulum membrane"/>
    <property type="evidence" value="ECO:0007669"/>
    <property type="project" value="UniProtKB-SubCell"/>
</dbReference>
<name>A0A176VS17_MARPO</name>
<keyword evidence="8" id="KW-1185">Reference proteome</keyword>
<organism evidence="7 8">
    <name type="scientific">Marchantia polymorpha subsp. ruderalis</name>
    <dbReference type="NCBI Taxonomy" id="1480154"/>
    <lineage>
        <taxon>Eukaryota</taxon>
        <taxon>Viridiplantae</taxon>
        <taxon>Streptophyta</taxon>
        <taxon>Embryophyta</taxon>
        <taxon>Marchantiophyta</taxon>
        <taxon>Marchantiopsida</taxon>
        <taxon>Marchantiidae</taxon>
        <taxon>Marchantiales</taxon>
        <taxon>Marchantiaceae</taxon>
        <taxon>Marchantia</taxon>
    </lineage>
</organism>
<evidence type="ECO:0000256" key="6">
    <source>
        <dbReference type="HAMAP-Rule" id="MF_03058"/>
    </source>
</evidence>
<sequence>MAVNRVMVVFSVASMLMWVLPIGVLQAFNWNLIPGLEDMSPKSRTLWSGGIAVVCVNVIIAAYIFLALQEPAPAAEPQPDPVFLRRAKESVAAVTAKPSTSEPGKSGQAEAEKGIMEIAIFHHPLSLFYLVNLPYQE</sequence>
<proteinExistence type="inferred from homology"/>
<dbReference type="Pfam" id="PF09446">
    <property type="entry name" value="VMA21"/>
    <property type="match status" value="1"/>
</dbReference>
<dbReference type="InterPro" id="IPR019013">
    <property type="entry name" value="Vma21"/>
</dbReference>
<dbReference type="Proteomes" id="UP000077202">
    <property type="component" value="Unassembled WGS sequence"/>
</dbReference>
<dbReference type="PANTHER" id="PTHR31792">
    <property type="entry name" value="VACUOLAR ATPASE ASSEMBLY INTEGRAL MEMBRANE PROTEIN VMA21"/>
    <property type="match status" value="1"/>
</dbReference>
<comment type="caution">
    <text evidence="7">The sequence shown here is derived from an EMBL/GenBank/DDBJ whole genome shotgun (WGS) entry which is preliminary data.</text>
</comment>
<evidence type="ECO:0000256" key="1">
    <source>
        <dbReference type="ARBA" id="ARBA00022692"/>
    </source>
</evidence>
<dbReference type="HAMAP" id="MF_03058">
    <property type="entry name" value="VMA21"/>
    <property type="match status" value="1"/>
</dbReference>
<dbReference type="GO" id="GO:0033116">
    <property type="term" value="C:endoplasmic reticulum-Golgi intermediate compartment membrane"/>
    <property type="evidence" value="ECO:0007669"/>
    <property type="project" value="UniProtKB-SubCell"/>
</dbReference>
<comment type="function">
    <text evidence="6">Required for the assembly of the V0 complex of the vacuolar ATPase (V-ATPase) in the endoplasmic reticulum.</text>
</comment>
<keyword evidence="2 6" id="KW-0256">Endoplasmic reticulum</keyword>
<dbReference type="GO" id="GO:0012507">
    <property type="term" value="C:ER to Golgi transport vesicle membrane"/>
    <property type="evidence" value="ECO:0007669"/>
    <property type="project" value="UniProtKB-SubCell"/>
</dbReference>
<evidence type="ECO:0000256" key="3">
    <source>
        <dbReference type="ARBA" id="ARBA00022989"/>
    </source>
</evidence>
<keyword evidence="1 6" id="KW-0812">Transmembrane</keyword>
<dbReference type="AlphaFoldDB" id="A0A176VS17"/>
<evidence type="ECO:0000256" key="2">
    <source>
        <dbReference type="ARBA" id="ARBA00022824"/>
    </source>
</evidence>
<feature type="transmembrane region" description="Helical" evidence="6">
    <location>
        <begin position="6"/>
        <end position="25"/>
    </location>
</feature>
<evidence type="ECO:0000256" key="5">
    <source>
        <dbReference type="ARBA" id="ARBA00023329"/>
    </source>
</evidence>
<protein>
    <recommendedName>
        <fullName evidence="6">Vacuolar ATPase assembly integral membrane protein VMA21 homolog</fullName>
    </recommendedName>
</protein>
<keyword evidence="3 6" id="KW-1133">Transmembrane helix</keyword>
<evidence type="ECO:0000256" key="4">
    <source>
        <dbReference type="ARBA" id="ARBA00023136"/>
    </source>
</evidence>
<gene>
    <name evidence="7" type="ORF">AXG93_4316s1430</name>
</gene>
<reference evidence="7" key="1">
    <citation type="submission" date="2016-03" db="EMBL/GenBank/DDBJ databases">
        <title>Mechanisms controlling the formation of the plant cell surface in tip-growing cells are functionally conserved among land plants.</title>
        <authorList>
            <person name="Honkanen S."/>
            <person name="Jones V.A."/>
            <person name="Morieri G."/>
            <person name="Champion C."/>
            <person name="Hetherington A.J."/>
            <person name="Kelly S."/>
            <person name="Saint-Marcoux D."/>
            <person name="Proust H."/>
            <person name="Prescott H."/>
            <person name="Dolan L."/>
        </authorList>
    </citation>
    <scope>NUCLEOTIDE SEQUENCE [LARGE SCALE GENOMIC DNA]</scope>
    <source>
        <tissue evidence="7">Whole gametophyte</tissue>
    </source>
</reference>
<dbReference type="EMBL" id="LVLJ01002823">
    <property type="protein sequence ID" value="OAE23610.1"/>
    <property type="molecule type" value="Genomic_DNA"/>
</dbReference>
<accession>A0A176VS17</accession>
<evidence type="ECO:0000313" key="8">
    <source>
        <dbReference type="Proteomes" id="UP000077202"/>
    </source>
</evidence>
<comment type="similarity">
    <text evidence="6">Belongs to the VMA21 family.</text>
</comment>
<feature type="transmembrane region" description="Helical" evidence="6">
    <location>
        <begin position="46"/>
        <end position="68"/>
    </location>
</feature>
<dbReference type="PANTHER" id="PTHR31792:SF3">
    <property type="entry name" value="VACUOLAR ATPASE ASSEMBLY INTEGRAL MEMBRANE PROTEIN VMA21"/>
    <property type="match status" value="1"/>
</dbReference>
<keyword evidence="5 6" id="KW-0968">Cytoplasmic vesicle</keyword>
<comment type="subcellular location">
    <subcellularLocation>
        <location evidence="6">Endoplasmic reticulum membrane</location>
        <topology evidence="6">Multi-pass membrane protein</topology>
    </subcellularLocation>
    <subcellularLocation>
        <location evidence="6">Endoplasmic reticulum-Golgi intermediate compartment membrane</location>
        <topology evidence="6">Multi-pass membrane protein</topology>
    </subcellularLocation>
    <subcellularLocation>
        <location evidence="6">Cytoplasmic vesicle</location>
        <location evidence="6">COPII-coated vesicle membrane</location>
        <topology evidence="6">Multi-pass membrane protein</topology>
    </subcellularLocation>
</comment>
<dbReference type="GO" id="GO:0070072">
    <property type="term" value="P:vacuolar proton-transporting V-type ATPase complex assembly"/>
    <property type="evidence" value="ECO:0007669"/>
    <property type="project" value="UniProtKB-UniRule"/>
</dbReference>
<evidence type="ECO:0000313" key="7">
    <source>
        <dbReference type="EMBL" id="OAE23610.1"/>
    </source>
</evidence>
<keyword evidence="4 6" id="KW-0472">Membrane</keyword>